<dbReference type="AlphaFoldDB" id="A0A2T9YEH9"/>
<accession>A0A2T9YEH9</accession>
<dbReference type="OrthoDB" id="48130at2759"/>
<evidence type="ECO:0008006" key="3">
    <source>
        <dbReference type="Google" id="ProtNLM"/>
    </source>
</evidence>
<evidence type="ECO:0000313" key="1">
    <source>
        <dbReference type="EMBL" id="PVU90748.1"/>
    </source>
</evidence>
<name>A0A2T9YEH9_9FUNG</name>
<dbReference type="InterPro" id="IPR011053">
    <property type="entry name" value="Single_hybrid_motif"/>
</dbReference>
<dbReference type="GO" id="GO:0005634">
    <property type="term" value="C:nucleus"/>
    <property type="evidence" value="ECO:0007669"/>
    <property type="project" value="TreeGrafter"/>
</dbReference>
<dbReference type="PANTHER" id="PTHR13651">
    <property type="entry name" value="PROTEIN ABITRAM"/>
    <property type="match status" value="1"/>
</dbReference>
<protein>
    <recommendedName>
        <fullName evidence="3">Protein Abitram</fullName>
    </recommendedName>
</protein>
<dbReference type="EMBL" id="MBFR01000240">
    <property type="protein sequence ID" value="PVU90748.1"/>
    <property type="molecule type" value="Genomic_DNA"/>
</dbReference>
<dbReference type="STRING" id="133385.A0A2T9YEH9"/>
<comment type="caution">
    <text evidence="1">The sequence shown here is derived from an EMBL/GenBank/DDBJ whole genome shotgun (WGS) entry which is preliminary data.</text>
</comment>
<dbReference type="SUPFAM" id="SSF51230">
    <property type="entry name" value="Single hybrid motif"/>
    <property type="match status" value="1"/>
</dbReference>
<gene>
    <name evidence="1" type="ORF">BB561_004731</name>
</gene>
<dbReference type="InterPro" id="IPR039169">
    <property type="entry name" value="Abitram"/>
</dbReference>
<proteinExistence type="predicted"/>
<sequence>MDDKPTYEVEKYKDLNSDFQKNPDHFLNKLYSIYLFDPKITDDSDSSTDLSFSSNSQMILSSRNDLAVILLSETHTLISDIKSGQDKIKSLTFPEELLSNNVSGKRKRNALKLNYNSKISTIVMESGITYDILAGVTGFLLEINKSLMENPNEKLIDKNGYFVIMKVWINRGSDDYDFSKPYYKAVCFDENKNL</sequence>
<reference evidence="1 2" key="1">
    <citation type="journal article" date="2018" name="MBio">
        <title>Comparative Genomics Reveals the Core Gene Toolbox for the Fungus-Insect Symbiosis.</title>
        <authorList>
            <person name="Wang Y."/>
            <person name="Stata M."/>
            <person name="Wang W."/>
            <person name="Stajich J.E."/>
            <person name="White M.M."/>
            <person name="Moncalvo J.M."/>
        </authorList>
    </citation>
    <scope>NUCLEOTIDE SEQUENCE [LARGE SCALE GENOMIC DNA]</scope>
    <source>
        <strain evidence="1 2">SWE-8-4</strain>
    </source>
</reference>
<evidence type="ECO:0000313" key="2">
    <source>
        <dbReference type="Proteomes" id="UP000245383"/>
    </source>
</evidence>
<dbReference type="PANTHER" id="PTHR13651:SF0">
    <property type="entry name" value="PROTEIN ABITRAM"/>
    <property type="match status" value="1"/>
</dbReference>
<organism evidence="1 2">
    <name type="scientific">Smittium simulii</name>
    <dbReference type="NCBI Taxonomy" id="133385"/>
    <lineage>
        <taxon>Eukaryota</taxon>
        <taxon>Fungi</taxon>
        <taxon>Fungi incertae sedis</taxon>
        <taxon>Zoopagomycota</taxon>
        <taxon>Kickxellomycotina</taxon>
        <taxon>Harpellomycetes</taxon>
        <taxon>Harpellales</taxon>
        <taxon>Legeriomycetaceae</taxon>
        <taxon>Smittium</taxon>
    </lineage>
</organism>
<keyword evidence="2" id="KW-1185">Reference proteome</keyword>
<dbReference type="Proteomes" id="UP000245383">
    <property type="component" value="Unassembled WGS sequence"/>
</dbReference>